<evidence type="ECO:0000256" key="1">
    <source>
        <dbReference type="SAM" id="Phobius"/>
    </source>
</evidence>
<sequence>MREIFGWVAGTSGLLALVSWLAGYGMGTRFLAVGGVSTLIWLIWCLMDHWEKPKSGSMGG</sequence>
<evidence type="ECO:0000313" key="2">
    <source>
        <dbReference type="EMBL" id="MFC4076282.1"/>
    </source>
</evidence>
<reference evidence="3" key="1">
    <citation type="journal article" date="2019" name="Int. J. Syst. Evol. Microbiol.">
        <title>The Global Catalogue of Microorganisms (GCM) 10K type strain sequencing project: providing services to taxonomists for standard genome sequencing and annotation.</title>
        <authorList>
            <consortium name="The Broad Institute Genomics Platform"/>
            <consortium name="The Broad Institute Genome Sequencing Center for Infectious Disease"/>
            <person name="Wu L."/>
            <person name="Ma J."/>
        </authorList>
    </citation>
    <scope>NUCLEOTIDE SEQUENCE [LARGE SCALE GENOMIC DNA]</scope>
    <source>
        <strain evidence="3">IBRC-M 10813</strain>
    </source>
</reference>
<comment type="caution">
    <text evidence="2">The sequence shown here is derived from an EMBL/GenBank/DDBJ whole genome shotgun (WGS) entry which is preliminary data.</text>
</comment>
<keyword evidence="1" id="KW-0812">Transmembrane</keyword>
<accession>A0ABV8JET5</accession>
<name>A0ABV8JET5_9BACL</name>
<evidence type="ECO:0000313" key="3">
    <source>
        <dbReference type="Proteomes" id="UP001595843"/>
    </source>
</evidence>
<protein>
    <submittedName>
        <fullName evidence="2">Uncharacterized protein</fullName>
    </submittedName>
</protein>
<keyword evidence="3" id="KW-1185">Reference proteome</keyword>
<feature type="transmembrane region" description="Helical" evidence="1">
    <location>
        <begin position="30"/>
        <end position="47"/>
    </location>
</feature>
<feature type="transmembrane region" description="Helical" evidence="1">
    <location>
        <begin position="7"/>
        <end position="24"/>
    </location>
</feature>
<proteinExistence type="predicted"/>
<dbReference type="RefSeq" id="WP_380702986.1">
    <property type="nucleotide sequence ID" value="NZ_JBHSAP010000007.1"/>
</dbReference>
<dbReference type="Proteomes" id="UP001595843">
    <property type="component" value="Unassembled WGS sequence"/>
</dbReference>
<dbReference type="EMBL" id="JBHSAP010000007">
    <property type="protein sequence ID" value="MFC4076282.1"/>
    <property type="molecule type" value="Genomic_DNA"/>
</dbReference>
<gene>
    <name evidence="2" type="ORF">ACFOUO_05590</name>
</gene>
<keyword evidence="1" id="KW-0472">Membrane</keyword>
<keyword evidence="1" id="KW-1133">Transmembrane helix</keyword>
<organism evidence="2 3">
    <name type="scientific">Salinithrix halophila</name>
    <dbReference type="NCBI Taxonomy" id="1485204"/>
    <lineage>
        <taxon>Bacteria</taxon>
        <taxon>Bacillati</taxon>
        <taxon>Bacillota</taxon>
        <taxon>Bacilli</taxon>
        <taxon>Bacillales</taxon>
        <taxon>Thermoactinomycetaceae</taxon>
        <taxon>Salinithrix</taxon>
    </lineage>
</organism>